<feature type="transmembrane region" description="Helical" evidence="3">
    <location>
        <begin position="284"/>
        <end position="305"/>
    </location>
</feature>
<dbReference type="PANTHER" id="PTHR48111">
    <property type="entry name" value="REGULATOR OF RPOS"/>
    <property type="match status" value="1"/>
</dbReference>
<dbReference type="InterPro" id="IPR039420">
    <property type="entry name" value="WalR-like"/>
</dbReference>
<dbReference type="EMBL" id="LWQS01000082">
    <property type="protein sequence ID" value="OAN42846.1"/>
    <property type="molecule type" value="Genomic_DNA"/>
</dbReference>
<proteinExistence type="predicted"/>
<protein>
    <submittedName>
        <fullName evidence="5">Response regulator receiver protein</fullName>
    </submittedName>
</protein>
<dbReference type="GO" id="GO:0005829">
    <property type="term" value="C:cytosol"/>
    <property type="evidence" value="ECO:0007669"/>
    <property type="project" value="TreeGrafter"/>
</dbReference>
<keyword evidence="6" id="KW-1185">Reference proteome</keyword>
<dbReference type="InterPro" id="IPR010982">
    <property type="entry name" value="Lambda_DNA-bd_dom_sf"/>
</dbReference>
<dbReference type="SMART" id="SM00448">
    <property type="entry name" value="REC"/>
    <property type="match status" value="1"/>
</dbReference>
<evidence type="ECO:0000256" key="1">
    <source>
        <dbReference type="ARBA" id="ARBA00023125"/>
    </source>
</evidence>
<dbReference type="PROSITE" id="PS50110">
    <property type="entry name" value="RESPONSE_REGULATORY"/>
    <property type="match status" value="1"/>
</dbReference>
<dbReference type="Pfam" id="PF00072">
    <property type="entry name" value="Response_reg"/>
    <property type="match status" value="1"/>
</dbReference>
<keyword evidence="3" id="KW-0472">Membrane</keyword>
<evidence type="ECO:0000313" key="6">
    <source>
        <dbReference type="Proteomes" id="UP000078287"/>
    </source>
</evidence>
<dbReference type="Gene3D" id="3.40.50.2300">
    <property type="match status" value="1"/>
</dbReference>
<dbReference type="GO" id="GO:0006355">
    <property type="term" value="P:regulation of DNA-templated transcription"/>
    <property type="evidence" value="ECO:0007669"/>
    <property type="project" value="TreeGrafter"/>
</dbReference>
<accession>A0A178M452</accession>
<dbReference type="InterPro" id="IPR001789">
    <property type="entry name" value="Sig_transdc_resp-reg_receiver"/>
</dbReference>
<evidence type="ECO:0000313" key="5">
    <source>
        <dbReference type="EMBL" id="OAN42846.1"/>
    </source>
</evidence>
<evidence type="ECO:0000259" key="4">
    <source>
        <dbReference type="PROSITE" id="PS50110"/>
    </source>
</evidence>
<dbReference type="RefSeq" id="WP_066790343.1">
    <property type="nucleotide sequence ID" value="NZ_LWQS01000082.1"/>
</dbReference>
<dbReference type="STRING" id="1707952.A6A03_03780"/>
<reference evidence="5 6" key="1">
    <citation type="submission" date="2016-04" db="EMBL/GenBank/DDBJ databases">
        <title>Chloroflexus islandicus sp. nov., a thermophilic filamentous anoxygenic phototrophic bacterium from geyser Strokkur (Iceland).</title>
        <authorList>
            <person name="Gaisin V.A."/>
            <person name="Kalashnikov A.M."/>
            <person name="Sukhacheva M.V."/>
            <person name="Grouzdev D.S."/>
            <person name="Ivanov T.M."/>
            <person name="Kuznetsov B."/>
            <person name="Gorlenko V.M."/>
        </authorList>
    </citation>
    <scope>NUCLEOTIDE SEQUENCE [LARGE SCALE GENOMIC DNA]</scope>
    <source>
        <strain evidence="6">isl-2</strain>
    </source>
</reference>
<dbReference type="GO" id="GO:0032993">
    <property type="term" value="C:protein-DNA complex"/>
    <property type="evidence" value="ECO:0007669"/>
    <property type="project" value="TreeGrafter"/>
</dbReference>
<comment type="caution">
    <text evidence="5">The sequence shown here is derived from an EMBL/GenBank/DDBJ whole genome shotgun (WGS) entry which is preliminary data.</text>
</comment>
<dbReference type="Pfam" id="PF13413">
    <property type="entry name" value="HTH_25"/>
    <property type="match status" value="1"/>
</dbReference>
<dbReference type="FunFam" id="1.10.260.40:FF:000075">
    <property type="entry name" value="Response regulator receiver"/>
    <property type="match status" value="1"/>
</dbReference>
<keyword evidence="1" id="KW-0238">DNA-binding</keyword>
<dbReference type="PANTHER" id="PTHR48111:SF50">
    <property type="entry name" value="KDP OPERON TRANSCRIPTIONAL REGULATORY PROTEIN KDPE"/>
    <property type="match status" value="1"/>
</dbReference>
<name>A0A178M452_9CHLR</name>
<dbReference type="SUPFAM" id="SSF52172">
    <property type="entry name" value="CheY-like"/>
    <property type="match status" value="1"/>
</dbReference>
<sequence length="319" mass="35604">MRTILIIDDDVAFTAKLKEQLSEAGYRVLNTSIIAHAERECAREHPDLVLLEVRTERDAGWEALPRLAALQPVIVLSSAGLEEDVMRGFAAGAADYVTKPYRTGELLARIQARMLPEAPVIAPAKPVATAATVEETPAMPSKRRPAEEEPEPVFMSEAEELALLRNTESTPIRQLTESEEQASFGRRLRAERQRRHLTLVQIENDIKVRMYYLQAIEDEQWSLLPRGPAALRMMRAYASYFGIDSAAAEAEYRSRYQVDEKSPAFSFTVGNVNTRITRRTPPRWLIITLAVVLALAIAGGAIAYFDPAFFNQLFGALSS</sequence>
<keyword evidence="3" id="KW-1133">Transmembrane helix</keyword>
<dbReference type="Proteomes" id="UP000078287">
    <property type="component" value="Unassembled WGS sequence"/>
</dbReference>
<evidence type="ECO:0000256" key="3">
    <source>
        <dbReference type="SAM" id="Phobius"/>
    </source>
</evidence>
<dbReference type="GO" id="GO:0000156">
    <property type="term" value="F:phosphorelay response regulator activity"/>
    <property type="evidence" value="ECO:0007669"/>
    <property type="project" value="TreeGrafter"/>
</dbReference>
<feature type="domain" description="Response regulatory" evidence="4">
    <location>
        <begin position="3"/>
        <end position="114"/>
    </location>
</feature>
<dbReference type="Gene3D" id="1.10.260.40">
    <property type="entry name" value="lambda repressor-like DNA-binding domains"/>
    <property type="match status" value="1"/>
</dbReference>
<comment type="caution">
    <text evidence="2">Lacks conserved residue(s) required for the propagation of feature annotation.</text>
</comment>
<organism evidence="5 6">
    <name type="scientific">Chloroflexus islandicus</name>
    <dbReference type="NCBI Taxonomy" id="1707952"/>
    <lineage>
        <taxon>Bacteria</taxon>
        <taxon>Bacillati</taxon>
        <taxon>Chloroflexota</taxon>
        <taxon>Chloroflexia</taxon>
        <taxon>Chloroflexales</taxon>
        <taxon>Chloroflexineae</taxon>
        <taxon>Chloroflexaceae</taxon>
        <taxon>Chloroflexus</taxon>
    </lineage>
</organism>
<evidence type="ECO:0000256" key="2">
    <source>
        <dbReference type="PROSITE-ProRule" id="PRU00169"/>
    </source>
</evidence>
<dbReference type="AlphaFoldDB" id="A0A178M452"/>
<dbReference type="GO" id="GO:0000976">
    <property type="term" value="F:transcription cis-regulatory region binding"/>
    <property type="evidence" value="ECO:0007669"/>
    <property type="project" value="TreeGrafter"/>
</dbReference>
<keyword evidence="3" id="KW-0812">Transmembrane</keyword>
<gene>
    <name evidence="5" type="ORF">A6A03_03780</name>
</gene>
<dbReference type="InterPro" id="IPR011006">
    <property type="entry name" value="CheY-like_superfamily"/>
</dbReference>
<dbReference type="OrthoDB" id="146474at2"/>